<feature type="domain" description="4Fe-4S ferredoxin-type" evidence="4">
    <location>
        <begin position="306"/>
        <end position="336"/>
    </location>
</feature>
<dbReference type="GO" id="GO:0046872">
    <property type="term" value="F:metal ion binding"/>
    <property type="evidence" value="ECO:0007669"/>
    <property type="project" value="UniProtKB-KW"/>
</dbReference>
<reference evidence="5" key="1">
    <citation type="journal article" date="2024" name="Syst. Appl. Microbiol.">
        <title>First single-strain enrichments of Electrothrix cable bacteria, description of E. aestuarii sp. nov. and E. rattekaaiensis sp. nov., and proposal of a cable bacteria taxonomy following the rules of the SeqCode.</title>
        <authorList>
            <person name="Plum-Jensen L.E."/>
            <person name="Schramm A."/>
            <person name="Marshall I.P.G."/>
        </authorList>
    </citation>
    <scope>NUCLEOTIDE SEQUENCE</scope>
    <source>
        <strain evidence="5">Rat1</strain>
    </source>
</reference>
<dbReference type="PROSITE" id="PS00198">
    <property type="entry name" value="4FE4S_FER_1"/>
    <property type="match status" value="2"/>
</dbReference>
<dbReference type="InterPro" id="IPR017896">
    <property type="entry name" value="4Fe4S_Fe-S-bd"/>
</dbReference>
<dbReference type="KEGG" id="eaj:Q3M24_19845"/>
<dbReference type="InterPro" id="IPR009051">
    <property type="entry name" value="Helical_ferredxn"/>
</dbReference>
<dbReference type="EMBL" id="CP159373">
    <property type="protein sequence ID" value="XCN72518.1"/>
    <property type="molecule type" value="Genomic_DNA"/>
</dbReference>
<keyword evidence="3" id="KW-0411">Iron-sulfur</keyword>
<gene>
    <name evidence="5" type="ORF">Q3M24_19845</name>
</gene>
<dbReference type="Gene3D" id="1.10.1060.10">
    <property type="entry name" value="Alpha-helical ferredoxin"/>
    <property type="match status" value="1"/>
</dbReference>
<dbReference type="PANTHER" id="PTHR40447">
    <property type="entry name" value="ANAEROBIC SULFITE REDUCTASE SUBUNIT A"/>
    <property type="match status" value="1"/>
</dbReference>
<dbReference type="PANTHER" id="PTHR40447:SF1">
    <property type="entry name" value="ANAEROBIC SULFITE REDUCTASE SUBUNIT A"/>
    <property type="match status" value="1"/>
</dbReference>
<reference evidence="5" key="2">
    <citation type="submission" date="2024-06" db="EMBL/GenBank/DDBJ databases">
        <authorList>
            <person name="Plum-Jensen L.E."/>
            <person name="Schramm A."/>
            <person name="Marshall I.P.G."/>
        </authorList>
    </citation>
    <scope>NUCLEOTIDE SEQUENCE</scope>
    <source>
        <strain evidence="5">Rat1</strain>
    </source>
</reference>
<dbReference type="GO" id="GO:0051536">
    <property type="term" value="F:iron-sulfur cluster binding"/>
    <property type="evidence" value="ECO:0007669"/>
    <property type="project" value="UniProtKB-KW"/>
</dbReference>
<dbReference type="AlphaFoldDB" id="A0AAU8LU28"/>
<name>A0AAU8LU28_9BACT</name>
<evidence type="ECO:0000313" key="5">
    <source>
        <dbReference type="EMBL" id="XCN72518.1"/>
    </source>
</evidence>
<organism evidence="5">
    <name type="scientific">Candidatus Electrothrix aestuarii</name>
    <dbReference type="NCBI Taxonomy" id="3062594"/>
    <lineage>
        <taxon>Bacteria</taxon>
        <taxon>Pseudomonadati</taxon>
        <taxon>Thermodesulfobacteriota</taxon>
        <taxon>Desulfobulbia</taxon>
        <taxon>Desulfobulbales</taxon>
        <taxon>Desulfobulbaceae</taxon>
        <taxon>Candidatus Electrothrix</taxon>
    </lineage>
</organism>
<sequence>MSNFTTVSYKKDELNKELATLLSALLEKKTVDGIMVPCRQPSGTVMQTLITDPVQTAQVDPFAPVAPVSSAKLASSLTAKPSGKKIALVMRSCEIRALIELVKLNQASLDNTLLIAQDCFGRYENKDFYALQEKGLTTESFIQAAQGGTTATDGLDVIEACTVCEHPVAANADIRLCLIGADAGTFSVEAASEKGEQAIKDMGLSGSDNAGKRADAVKTLVAARQDAFTQKFNEYREKINSFQALEENMVKCVNCYNCRVACPVCYCKECVFVTDTFRHDGDQFLGWAQHKGTLKMPTDTVFYHLTRMTHIGNFCVGCGQCTSACPNDVNLTMAFRAAAKVSQDRFGYESGRSLDEAQPLTVFHDDELVEVTGQVK</sequence>
<evidence type="ECO:0000256" key="2">
    <source>
        <dbReference type="ARBA" id="ARBA00023004"/>
    </source>
</evidence>
<proteinExistence type="predicted"/>
<dbReference type="PROSITE" id="PS51379">
    <property type="entry name" value="4FE4S_FER_2"/>
    <property type="match status" value="1"/>
</dbReference>
<evidence type="ECO:0000259" key="4">
    <source>
        <dbReference type="PROSITE" id="PS51379"/>
    </source>
</evidence>
<evidence type="ECO:0000256" key="1">
    <source>
        <dbReference type="ARBA" id="ARBA00022723"/>
    </source>
</evidence>
<keyword evidence="1" id="KW-0479">Metal-binding</keyword>
<accession>A0AAU8LU28</accession>
<dbReference type="SUPFAM" id="SSF46548">
    <property type="entry name" value="alpha-helical ferredoxin"/>
    <property type="match status" value="1"/>
</dbReference>
<dbReference type="InterPro" id="IPR017900">
    <property type="entry name" value="4Fe4S_Fe_S_CS"/>
</dbReference>
<keyword evidence="2" id="KW-0408">Iron</keyword>
<dbReference type="InterPro" id="IPR007525">
    <property type="entry name" value="FrhB_FdhB_C"/>
</dbReference>
<protein>
    <submittedName>
        <fullName evidence="5">Coenzyme F420 hydrogenase/dehydrogenase, beta subunit C-terminal domain</fullName>
    </submittedName>
</protein>
<evidence type="ECO:0000256" key="3">
    <source>
        <dbReference type="ARBA" id="ARBA00023014"/>
    </source>
</evidence>
<dbReference type="Pfam" id="PF04432">
    <property type="entry name" value="FrhB_FdhB_C"/>
    <property type="match status" value="1"/>
</dbReference>